<keyword evidence="4 7" id="KW-0472">Membrane</keyword>
<feature type="transmembrane region" description="Helical" evidence="7">
    <location>
        <begin position="153"/>
        <end position="170"/>
    </location>
</feature>
<keyword evidence="2 7" id="KW-0812">Transmembrane</keyword>
<dbReference type="GO" id="GO:0005254">
    <property type="term" value="F:chloride channel activity"/>
    <property type="evidence" value="ECO:0007669"/>
    <property type="project" value="InterPro"/>
</dbReference>
<feature type="transmembrane region" description="Helical" evidence="7">
    <location>
        <begin position="348"/>
        <end position="371"/>
    </location>
</feature>
<dbReference type="GO" id="GO:0016020">
    <property type="term" value="C:membrane"/>
    <property type="evidence" value="ECO:0007669"/>
    <property type="project" value="UniProtKB-SubCell"/>
</dbReference>
<name>A0A7S4JAN0_9EUKA</name>
<feature type="region of interest" description="Disordered" evidence="6">
    <location>
        <begin position="543"/>
        <end position="606"/>
    </location>
</feature>
<dbReference type="PANTHER" id="PTHR10736">
    <property type="entry name" value="BESTROPHIN"/>
    <property type="match status" value="1"/>
</dbReference>
<dbReference type="AlphaFoldDB" id="A0A7S4JAN0"/>
<organism evidence="8">
    <name type="scientific">Prymnesium polylepis</name>
    <dbReference type="NCBI Taxonomy" id="72548"/>
    <lineage>
        <taxon>Eukaryota</taxon>
        <taxon>Haptista</taxon>
        <taxon>Haptophyta</taxon>
        <taxon>Prymnesiophyceae</taxon>
        <taxon>Prymnesiales</taxon>
        <taxon>Prymnesiaceae</taxon>
        <taxon>Prymnesium</taxon>
    </lineage>
</organism>
<evidence type="ECO:0000256" key="2">
    <source>
        <dbReference type="ARBA" id="ARBA00022692"/>
    </source>
</evidence>
<dbReference type="PANTHER" id="PTHR10736:SF0">
    <property type="entry name" value="BESTROPHIN HOMOLOG"/>
    <property type="match status" value="1"/>
</dbReference>
<comment type="similarity">
    <text evidence="5">Belongs to the anion channel-forming bestrophin (TC 1.A.46) family. Calcium-sensitive chloride channel subfamily.</text>
</comment>
<proteinExistence type="inferred from homology"/>
<evidence type="ECO:0000256" key="6">
    <source>
        <dbReference type="SAM" id="MobiDB-lite"/>
    </source>
</evidence>
<feature type="transmembrane region" description="Helical" evidence="7">
    <location>
        <begin position="315"/>
        <end position="333"/>
    </location>
</feature>
<feature type="transmembrane region" description="Helical" evidence="7">
    <location>
        <begin position="116"/>
        <end position="133"/>
    </location>
</feature>
<dbReference type="InterPro" id="IPR021134">
    <property type="entry name" value="Bestrophin-like"/>
</dbReference>
<feature type="compositionally biased region" description="Low complexity" evidence="6">
    <location>
        <begin position="586"/>
        <end position="595"/>
    </location>
</feature>
<feature type="region of interest" description="Disordered" evidence="6">
    <location>
        <begin position="454"/>
        <end position="475"/>
    </location>
</feature>
<dbReference type="InterPro" id="IPR000615">
    <property type="entry name" value="Bestrophin"/>
</dbReference>
<evidence type="ECO:0000256" key="5">
    <source>
        <dbReference type="ARBA" id="ARBA00034769"/>
    </source>
</evidence>
<evidence type="ECO:0008006" key="9">
    <source>
        <dbReference type="Google" id="ProtNLM"/>
    </source>
</evidence>
<sequence length="606" mass="67374">MQRQQSFKGVGTTTVAATRMEATLKRRRTLGISGISALKIRKAPVVDKLPEINWVPLALTPPAQTNGSLTWAEVQALDKKREQLLHLARHTSPINTIWSMTLLPRTVIPRLLKQRLIWLVFATFAVTATIARLGHGGDAEEAAVYLEGGDKFVAFMIIFFVGYCYTRYNSQFDDIQHVMHHIVNACLLARATFSDPAETHRLWRYLNLMHASAYCGLTDYLNEANFFLPLCEKHGLLGTIPDIREEELDALHRVGLDNNGARACNMYEVWALELVREEVYRKGARVSPPIHARLQSEVTDIGDHVKKLFAYRYQVLPFIYTHLVSALSTFYVLSDAVVKGLQFAPDEYVVFSLLVPFIGLLIVTLATFGLLEVGNTILDPFGGDAEDFALLHFVEYALCMSYEAIQIQPCGSRVADRDKFYSAEEIACAKLVVMKMVKRHRWLKIIEHARLQKSLKQADNPQQNQPRSSWLDRSFQNSHSTQCARSSADADCLKTAGRERGANVAAASSAELKVVTASPSEVKFVDLPIDASPAEAEAISRAASRLHGGSTKSGSKEHPGRDSRAVRLGWRAYSDHEESSLTPSVQQAPAQQAPARVDVQSGGLQC</sequence>
<reference evidence="8" key="1">
    <citation type="submission" date="2021-01" db="EMBL/GenBank/DDBJ databases">
        <authorList>
            <person name="Corre E."/>
            <person name="Pelletier E."/>
            <person name="Niang G."/>
            <person name="Scheremetjew M."/>
            <person name="Finn R."/>
            <person name="Kale V."/>
            <person name="Holt S."/>
            <person name="Cochrane G."/>
            <person name="Meng A."/>
            <person name="Brown T."/>
            <person name="Cohen L."/>
        </authorList>
    </citation>
    <scope>NUCLEOTIDE SEQUENCE</scope>
    <source>
        <strain evidence="8">UIO037</strain>
    </source>
</reference>
<evidence type="ECO:0000256" key="7">
    <source>
        <dbReference type="SAM" id="Phobius"/>
    </source>
</evidence>
<dbReference type="Pfam" id="PF01062">
    <property type="entry name" value="Bestrophin"/>
    <property type="match status" value="1"/>
</dbReference>
<accession>A0A7S4JAN0</accession>
<comment type="subcellular location">
    <subcellularLocation>
        <location evidence="1">Membrane</location>
    </subcellularLocation>
</comment>
<evidence type="ECO:0000313" key="8">
    <source>
        <dbReference type="EMBL" id="CAE2257675.1"/>
    </source>
</evidence>
<gene>
    <name evidence="8" type="ORF">CPOL0286_LOCUS15855</name>
</gene>
<dbReference type="EMBL" id="HBKO01034836">
    <property type="protein sequence ID" value="CAE2257675.1"/>
    <property type="molecule type" value="Transcribed_RNA"/>
</dbReference>
<feature type="compositionally biased region" description="Polar residues" evidence="6">
    <location>
        <begin position="454"/>
        <end position="468"/>
    </location>
</feature>
<feature type="compositionally biased region" description="Basic and acidic residues" evidence="6">
    <location>
        <begin position="554"/>
        <end position="565"/>
    </location>
</feature>
<protein>
    <recommendedName>
        <fullName evidence="9">Bestrophin homolog</fullName>
    </recommendedName>
</protein>
<evidence type="ECO:0000256" key="3">
    <source>
        <dbReference type="ARBA" id="ARBA00022989"/>
    </source>
</evidence>
<evidence type="ECO:0000256" key="4">
    <source>
        <dbReference type="ARBA" id="ARBA00023136"/>
    </source>
</evidence>
<keyword evidence="3 7" id="KW-1133">Transmembrane helix</keyword>
<evidence type="ECO:0000256" key="1">
    <source>
        <dbReference type="ARBA" id="ARBA00004370"/>
    </source>
</evidence>